<evidence type="ECO:0000256" key="2">
    <source>
        <dbReference type="ARBA" id="ARBA00022481"/>
    </source>
</evidence>
<evidence type="ECO:0000256" key="10">
    <source>
        <dbReference type="RuleBase" id="RU003906"/>
    </source>
</evidence>
<dbReference type="GO" id="GO:0006412">
    <property type="term" value="P:translation"/>
    <property type="evidence" value="ECO:0007669"/>
    <property type="project" value="UniProtKB-UniRule"/>
</dbReference>
<dbReference type="InterPro" id="IPR000597">
    <property type="entry name" value="Ribosomal_uL3"/>
</dbReference>
<evidence type="ECO:0000256" key="9">
    <source>
        <dbReference type="RuleBase" id="RU003905"/>
    </source>
</evidence>
<dbReference type="Pfam" id="PF00297">
    <property type="entry name" value="Ribosomal_L3"/>
    <property type="match status" value="1"/>
</dbReference>
<dbReference type="EMBL" id="JACHHZ010000003">
    <property type="protein sequence ID" value="MBB6094052.1"/>
    <property type="molecule type" value="Genomic_DNA"/>
</dbReference>
<evidence type="ECO:0000256" key="6">
    <source>
        <dbReference type="ARBA" id="ARBA00023274"/>
    </source>
</evidence>
<evidence type="ECO:0000256" key="1">
    <source>
        <dbReference type="ARBA" id="ARBA00006540"/>
    </source>
</evidence>
<dbReference type="InterPro" id="IPR019926">
    <property type="entry name" value="Ribosomal_uL3_CS"/>
</dbReference>
<dbReference type="Gene3D" id="3.30.160.810">
    <property type="match status" value="1"/>
</dbReference>
<dbReference type="GO" id="GO:0019843">
    <property type="term" value="F:rRNA binding"/>
    <property type="evidence" value="ECO:0007669"/>
    <property type="project" value="UniProtKB-UniRule"/>
</dbReference>
<dbReference type="PROSITE" id="PS00474">
    <property type="entry name" value="RIBOSOMAL_L3"/>
    <property type="match status" value="1"/>
</dbReference>
<proteinExistence type="inferred from homology"/>
<evidence type="ECO:0000313" key="12">
    <source>
        <dbReference type="Proteomes" id="UP000588068"/>
    </source>
</evidence>
<keyword evidence="6 8" id="KW-0687">Ribonucleoprotein</keyword>
<dbReference type="InterPro" id="IPR009000">
    <property type="entry name" value="Transl_B-barrel_sf"/>
</dbReference>
<comment type="similarity">
    <text evidence="1 8 9">Belongs to the universal ribosomal protein uL3 family.</text>
</comment>
<dbReference type="PANTHER" id="PTHR11229:SF16">
    <property type="entry name" value="LARGE RIBOSOMAL SUBUNIT PROTEIN UL3C"/>
    <property type="match status" value="1"/>
</dbReference>
<comment type="caution">
    <text evidence="11">The sequence shown here is derived from an EMBL/GenBank/DDBJ whole genome shotgun (WGS) entry which is preliminary data.</text>
</comment>
<keyword evidence="4 8" id="KW-0694">RNA-binding</keyword>
<name>A0A841HPS9_9GAMM</name>
<dbReference type="RefSeq" id="WP_184332976.1">
    <property type="nucleotide sequence ID" value="NZ_JACHHZ010000003.1"/>
</dbReference>
<evidence type="ECO:0000256" key="8">
    <source>
        <dbReference type="HAMAP-Rule" id="MF_01325"/>
    </source>
</evidence>
<dbReference type="GO" id="GO:0022625">
    <property type="term" value="C:cytosolic large ribosomal subunit"/>
    <property type="evidence" value="ECO:0007669"/>
    <property type="project" value="TreeGrafter"/>
</dbReference>
<dbReference type="HAMAP" id="MF_01325_B">
    <property type="entry name" value="Ribosomal_uL3_B"/>
    <property type="match status" value="1"/>
</dbReference>
<dbReference type="PANTHER" id="PTHR11229">
    <property type="entry name" value="50S RIBOSOMAL PROTEIN L3"/>
    <property type="match status" value="1"/>
</dbReference>
<dbReference type="FunFam" id="2.40.30.10:FF:000004">
    <property type="entry name" value="50S ribosomal protein L3"/>
    <property type="match status" value="1"/>
</dbReference>
<dbReference type="NCBIfam" id="TIGR03625">
    <property type="entry name" value="L3_bact"/>
    <property type="match status" value="1"/>
</dbReference>
<keyword evidence="12" id="KW-1185">Reference proteome</keyword>
<evidence type="ECO:0000313" key="11">
    <source>
        <dbReference type="EMBL" id="MBB6094052.1"/>
    </source>
</evidence>
<comment type="function">
    <text evidence="8 10">One of the primary rRNA binding proteins, it binds directly near the 3'-end of the 23S rRNA, where it nucleates assembly of the 50S subunit.</text>
</comment>
<evidence type="ECO:0000256" key="7">
    <source>
        <dbReference type="ARBA" id="ARBA00035243"/>
    </source>
</evidence>
<gene>
    <name evidence="8" type="primary">rplC</name>
    <name evidence="11" type="ORF">HNQ60_002933</name>
</gene>
<dbReference type="GO" id="GO:0003735">
    <property type="term" value="F:structural constituent of ribosome"/>
    <property type="evidence" value="ECO:0007669"/>
    <property type="project" value="UniProtKB-UniRule"/>
</dbReference>
<feature type="modified residue" description="N5-methylglutamine" evidence="8">
    <location>
        <position position="157"/>
    </location>
</feature>
<evidence type="ECO:0000256" key="3">
    <source>
        <dbReference type="ARBA" id="ARBA00022730"/>
    </source>
</evidence>
<dbReference type="SUPFAM" id="SSF50447">
    <property type="entry name" value="Translation proteins"/>
    <property type="match status" value="1"/>
</dbReference>
<keyword evidence="2 8" id="KW-0488">Methylation</keyword>
<dbReference type="Proteomes" id="UP000588068">
    <property type="component" value="Unassembled WGS sequence"/>
</dbReference>
<comment type="PTM">
    <text evidence="8">Methylated by PrmB.</text>
</comment>
<dbReference type="Gene3D" id="2.40.30.10">
    <property type="entry name" value="Translation factors"/>
    <property type="match status" value="1"/>
</dbReference>
<keyword evidence="5 8" id="KW-0689">Ribosomal protein</keyword>
<evidence type="ECO:0000256" key="4">
    <source>
        <dbReference type="ARBA" id="ARBA00022884"/>
    </source>
</evidence>
<evidence type="ECO:0000256" key="5">
    <source>
        <dbReference type="ARBA" id="ARBA00022980"/>
    </source>
</evidence>
<accession>A0A841HPS9</accession>
<sequence length="236" mass="24977">MSATRTVGLVGRKAGMTRVFNDAGEAVPVTVIEALPNRVTQVRTPEADGYRAVQVAFGNRKASHVSKPQAGHYAKVKVAPGTSLVEFRLTGDQGKDLVAGSELKVDLFQVGQIVDVTGTTIGKGFAGTMKRHNFGGLPATHGVSVSHRSPGSIGQRQTPGRVFRGKRMSGHMGVQRRTIENLQVVRVDAERNLLLIRGAIPGAPGGEVIVRPSVKAARQAARKRKAPVAKAAPAKK</sequence>
<dbReference type="InterPro" id="IPR019927">
    <property type="entry name" value="Ribosomal_uL3_bac/org-type"/>
</dbReference>
<keyword evidence="3 8" id="KW-0699">rRNA-binding</keyword>
<dbReference type="AlphaFoldDB" id="A0A841HPS9"/>
<reference evidence="11 12" key="1">
    <citation type="submission" date="2020-08" db="EMBL/GenBank/DDBJ databases">
        <title>Genomic Encyclopedia of Type Strains, Phase IV (KMG-IV): sequencing the most valuable type-strain genomes for metagenomic binning, comparative biology and taxonomic classification.</title>
        <authorList>
            <person name="Goeker M."/>
        </authorList>
    </citation>
    <scope>NUCLEOTIDE SEQUENCE [LARGE SCALE GENOMIC DNA]</scope>
    <source>
        <strain evidence="11 12">DSM 26723</strain>
    </source>
</reference>
<dbReference type="FunFam" id="3.30.160.810:FF:000001">
    <property type="entry name" value="50S ribosomal protein L3"/>
    <property type="match status" value="1"/>
</dbReference>
<organism evidence="11 12">
    <name type="scientific">Povalibacter uvarum</name>
    <dbReference type="NCBI Taxonomy" id="732238"/>
    <lineage>
        <taxon>Bacteria</taxon>
        <taxon>Pseudomonadati</taxon>
        <taxon>Pseudomonadota</taxon>
        <taxon>Gammaproteobacteria</taxon>
        <taxon>Steroidobacterales</taxon>
        <taxon>Steroidobacteraceae</taxon>
        <taxon>Povalibacter</taxon>
    </lineage>
</organism>
<protein>
    <recommendedName>
        <fullName evidence="7 8">Large ribosomal subunit protein uL3</fullName>
    </recommendedName>
</protein>
<comment type="subunit">
    <text evidence="8 10">Part of the 50S ribosomal subunit. Forms a cluster with proteins L14 and L19.</text>
</comment>